<evidence type="ECO:0000313" key="1">
    <source>
        <dbReference type="EMBL" id="MFC6997571.1"/>
    </source>
</evidence>
<name>A0ABW2DMK6_9BACT</name>
<dbReference type="Proteomes" id="UP001596405">
    <property type="component" value="Unassembled WGS sequence"/>
</dbReference>
<comment type="caution">
    <text evidence="1">The sequence shown here is derived from an EMBL/GenBank/DDBJ whole genome shotgun (WGS) entry which is preliminary data.</text>
</comment>
<dbReference type="RefSeq" id="WP_066619085.1">
    <property type="nucleotide sequence ID" value="NZ_JBHSYQ010000003.1"/>
</dbReference>
<evidence type="ECO:0000313" key="2">
    <source>
        <dbReference type="Proteomes" id="UP001596405"/>
    </source>
</evidence>
<sequence length="163" mass="19291">MKKVCLLILICVTVIQVYAQRQYSGVYYNHFGEEIELNPDSTFLHTWRFDLSSSWTQGSWRVVDDTVYFRIVPVYDTVRQENRRDSLVLSLDLLPEVISPEHYSLHGLFSGGQNIRKIPEKLFYSKDRLLHINNKGKLQKKKVKGTWTLKKHVPWFKKRKPSH</sequence>
<gene>
    <name evidence="1" type="ORF">ACFQHR_08040</name>
</gene>
<keyword evidence="2" id="KW-1185">Reference proteome</keyword>
<accession>A0ABW2DMK6</accession>
<dbReference type="EMBL" id="JBHSYQ010000003">
    <property type="protein sequence ID" value="MFC6997571.1"/>
    <property type="molecule type" value="Genomic_DNA"/>
</dbReference>
<reference evidence="2" key="1">
    <citation type="journal article" date="2019" name="Int. J. Syst. Evol. Microbiol.">
        <title>The Global Catalogue of Microorganisms (GCM) 10K type strain sequencing project: providing services to taxonomists for standard genome sequencing and annotation.</title>
        <authorList>
            <consortium name="The Broad Institute Genomics Platform"/>
            <consortium name="The Broad Institute Genome Sequencing Center for Infectious Disease"/>
            <person name="Wu L."/>
            <person name="Ma J."/>
        </authorList>
    </citation>
    <scope>NUCLEOTIDE SEQUENCE [LARGE SCALE GENOMIC DNA]</scope>
    <source>
        <strain evidence="2">CGMCC 4.7393</strain>
    </source>
</reference>
<organism evidence="1 2">
    <name type="scientific">Rufibacter roseus</name>
    <dbReference type="NCBI Taxonomy" id="1567108"/>
    <lineage>
        <taxon>Bacteria</taxon>
        <taxon>Pseudomonadati</taxon>
        <taxon>Bacteroidota</taxon>
        <taxon>Cytophagia</taxon>
        <taxon>Cytophagales</taxon>
        <taxon>Hymenobacteraceae</taxon>
        <taxon>Rufibacter</taxon>
    </lineage>
</organism>
<proteinExistence type="predicted"/>
<protein>
    <submittedName>
        <fullName evidence="1">Uncharacterized protein</fullName>
    </submittedName>
</protein>